<dbReference type="AlphaFoldDB" id="A0A6J4TFJ2"/>
<gene>
    <name evidence="1" type="ORF">AVDCRST_MAG05-3593</name>
</gene>
<keyword evidence="1" id="KW-0560">Oxidoreductase</keyword>
<organism evidence="1">
    <name type="scientific">uncultured Rubrobacteraceae bacterium</name>
    <dbReference type="NCBI Taxonomy" id="349277"/>
    <lineage>
        <taxon>Bacteria</taxon>
        <taxon>Bacillati</taxon>
        <taxon>Actinomycetota</taxon>
        <taxon>Rubrobacteria</taxon>
        <taxon>Rubrobacterales</taxon>
        <taxon>Rubrobacteraceae</taxon>
        <taxon>environmental samples</taxon>
    </lineage>
</organism>
<feature type="non-terminal residue" evidence="1">
    <location>
        <position position="22"/>
    </location>
</feature>
<accession>A0A6J4TFJ2</accession>
<name>A0A6J4TFJ2_9ACTN</name>
<proteinExistence type="predicted"/>
<dbReference type="GO" id="GO:0052749">
    <property type="term" value="F:glucose-6-phosphate dehydrogenase (coenzyme F420) activity"/>
    <property type="evidence" value="ECO:0007669"/>
    <property type="project" value="UniProtKB-EC"/>
</dbReference>
<protein>
    <submittedName>
        <fullName evidence="1">Glucose-6-phosphate dehydrogenase (Coenzyme F420)</fullName>
        <ecNumber evidence="1">1.1.98.2</ecNumber>
    </submittedName>
</protein>
<sequence>MNTTGTVGYAAMFEQFHPTDLL</sequence>
<dbReference type="EC" id="1.1.98.2" evidence="1"/>
<dbReference type="EMBL" id="CADCVM010000398">
    <property type="protein sequence ID" value="CAA9520720.1"/>
    <property type="molecule type" value="Genomic_DNA"/>
</dbReference>
<evidence type="ECO:0000313" key="1">
    <source>
        <dbReference type="EMBL" id="CAA9520720.1"/>
    </source>
</evidence>
<reference evidence="1" key="1">
    <citation type="submission" date="2020-02" db="EMBL/GenBank/DDBJ databases">
        <authorList>
            <person name="Meier V. D."/>
        </authorList>
    </citation>
    <scope>NUCLEOTIDE SEQUENCE</scope>
    <source>
        <strain evidence="1">AVDCRST_MAG05</strain>
    </source>
</reference>